<organism evidence="1">
    <name type="scientific">Microplitis mediator bracovirus</name>
    <dbReference type="NCBI Taxonomy" id="1836595"/>
    <lineage>
        <taxon>Viruses</taxon>
        <taxon>Viruses incertae sedis</taxon>
        <taxon>Polydnaviriformidae</taxon>
        <taxon>Bracoviriform</taxon>
    </lineage>
</organism>
<sequence>MTQAAAQSVIPMLCYLMMGPVLPVMRVTTQMGMNCSRVVSKLWEIRS</sequence>
<evidence type="ECO:0000313" key="1">
    <source>
        <dbReference type="EMBL" id="AUO16812.1"/>
    </source>
</evidence>
<dbReference type="EMBL" id="MG384816">
    <property type="protein sequence ID" value="AUO16812.1"/>
    <property type="molecule type" value="Genomic_DNA"/>
</dbReference>
<accession>A0A2I6SGV2</accession>
<name>A0A2I6SGV2_9VIRU</name>
<reference evidence="1" key="1">
    <citation type="submission" date="2017-10" db="EMBL/GenBank/DDBJ databases">
        <authorList>
            <person name="Banno H."/>
            <person name="Chua N.-H."/>
        </authorList>
    </citation>
    <scope>NUCLEOTIDE SEQUENCE</scope>
    <source>
        <strain evidence="1">HeBei</strain>
    </source>
</reference>
<proteinExistence type="predicted"/>
<gene>
    <name evidence="1" type="ORF">MmBV_CMP7</name>
</gene>
<protein>
    <submittedName>
        <fullName evidence="1">Uncharacterized protein</fullName>
    </submittedName>
</protein>